<name>A0A1I4BWC0_9PROT</name>
<gene>
    <name evidence="19" type="ORF">SAMN05216302_101369</name>
</gene>
<dbReference type="CDD" id="cd11325">
    <property type="entry name" value="AmyAc_GTHase"/>
    <property type="match status" value="1"/>
</dbReference>
<feature type="site" description="Transition state stabilizer" evidence="17">
    <location>
        <position position="402"/>
    </location>
</feature>
<comment type="similarity">
    <text evidence="3 14">Belongs to the glycosyl hydrolase 13 family.</text>
</comment>
<accession>A0A1I4BWC0</accession>
<evidence type="ECO:0000256" key="10">
    <source>
        <dbReference type="ARBA" id="ARBA00032057"/>
    </source>
</evidence>
<evidence type="ECO:0000256" key="3">
    <source>
        <dbReference type="ARBA" id="ARBA00008061"/>
    </source>
</evidence>
<dbReference type="PIRSF" id="PIRSF006337">
    <property type="entry name" value="Trehalose_TreZ"/>
    <property type="match status" value="1"/>
</dbReference>
<dbReference type="Gene3D" id="1.10.10.760">
    <property type="entry name" value="E-set domains of sugar-utilizing enzymes"/>
    <property type="match status" value="1"/>
</dbReference>
<dbReference type="Pfam" id="PF02922">
    <property type="entry name" value="CBM_48"/>
    <property type="match status" value="1"/>
</dbReference>
<dbReference type="Pfam" id="PF11941">
    <property type="entry name" value="DUF3459"/>
    <property type="match status" value="1"/>
</dbReference>
<evidence type="ECO:0000256" key="9">
    <source>
        <dbReference type="ARBA" id="ARBA00023295"/>
    </source>
</evidence>
<dbReference type="AlphaFoldDB" id="A0A1I4BWC0"/>
<keyword evidence="7 14" id="KW-0378">Hydrolase</keyword>
<dbReference type="PANTHER" id="PTHR43651">
    <property type="entry name" value="1,4-ALPHA-GLUCAN-BRANCHING ENZYME"/>
    <property type="match status" value="1"/>
</dbReference>
<dbReference type="EC" id="3.2.1.141" evidence="4 13"/>
<dbReference type="CDD" id="cd02853">
    <property type="entry name" value="E_set_MTHase_like_N"/>
    <property type="match status" value="1"/>
</dbReference>
<keyword evidence="20" id="KW-1185">Reference proteome</keyword>
<keyword evidence="6" id="KW-0963">Cytoplasm</keyword>
<proteinExistence type="inferred from homology"/>
<comment type="pathway">
    <text evidence="2 14">Glycan biosynthesis; trehalose biosynthesis.</text>
</comment>
<dbReference type="InterPro" id="IPR012768">
    <property type="entry name" value="Trehalose_TreZ"/>
</dbReference>
<dbReference type="InterPro" id="IPR004193">
    <property type="entry name" value="Glyco_hydro_13_N"/>
</dbReference>
<evidence type="ECO:0000256" key="8">
    <source>
        <dbReference type="ARBA" id="ARBA00023277"/>
    </source>
</evidence>
<dbReference type="SUPFAM" id="SSF81296">
    <property type="entry name" value="E set domains"/>
    <property type="match status" value="1"/>
</dbReference>
<dbReference type="UniPathway" id="UPA00299"/>
<dbReference type="SUPFAM" id="SSF51445">
    <property type="entry name" value="(Trans)glycosidases"/>
    <property type="match status" value="1"/>
</dbReference>
<keyword evidence="8" id="KW-0119">Carbohydrate metabolism</keyword>
<dbReference type="EMBL" id="FOSP01000013">
    <property type="protein sequence ID" value="SFK72306.1"/>
    <property type="molecule type" value="Genomic_DNA"/>
</dbReference>
<dbReference type="Gene3D" id="2.60.40.10">
    <property type="entry name" value="Immunoglobulins"/>
    <property type="match status" value="1"/>
</dbReference>
<evidence type="ECO:0000256" key="5">
    <source>
        <dbReference type="ARBA" id="ARBA00015938"/>
    </source>
</evidence>
<dbReference type="InterPro" id="IPR022567">
    <property type="entry name" value="DUF3459"/>
</dbReference>
<dbReference type="GO" id="GO:0033942">
    <property type="term" value="F:4-alpha-D-(1-&gt;4)-alpha-D-glucanotrehalose trehalohydrolase activity"/>
    <property type="evidence" value="ECO:0007669"/>
    <property type="project" value="UniProtKB-EC"/>
</dbReference>
<reference evidence="20" key="1">
    <citation type="submission" date="2016-10" db="EMBL/GenBank/DDBJ databases">
        <authorList>
            <person name="Varghese N."/>
            <person name="Submissions S."/>
        </authorList>
    </citation>
    <scope>NUCLEOTIDE SEQUENCE [LARGE SCALE GENOMIC DNA]</scope>
    <source>
        <strain evidence="20">Nm69</strain>
    </source>
</reference>
<evidence type="ECO:0000256" key="14">
    <source>
        <dbReference type="PIRNR" id="PIRNR006337"/>
    </source>
</evidence>
<feature type="active site" description="Nucleophile" evidence="15">
    <location>
        <position position="268"/>
    </location>
</feature>
<dbReference type="InterPro" id="IPR013783">
    <property type="entry name" value="Ig-like_fold"/>
</dbReference>
<dbReference type="PANTHER" id="PTHR43651:SF11">
    <property type="entry name" value="MALTO-OLIGOSYLTREHALOSE TREHALOHYDROLASE"/>
    <property type="match status" value="1"/>
</dbReference>
<protein>
    <recommendedName>
        <fullName evidence="5 13">Malto-oligosyltrehalose trehalohydrolase</fullName>
        <shortName evidence="14">MTHase</shortName>
        <ecNumber evidence="4 13">3.2.1.141</ecNumber>
    </recommendedName>
    <alternativeName>
        <fullName evidence="11 14">4-alpha-D-((1-&gt;4)-alpha-D-glucano)trehalose trehalohydrolase</fullName>
    </alternativeName>
    <alternativeName>
        <fullName evidence="10 14">Maltooligosyl trehalose trehalohydrolase</fullName>
    </alternativeName>
</protein>
<dbReference type="Pfam" id="PF00128">
    <property type="entry name" value="Alpha-amylase"/>
    <property type="match status" value="1"/>
</dbReference>
<dbReference type="InterPro" id="IPR006047">
    <property type="entry name" value="GH13_cat_dom"/>
</dbReference>
<dbReference type="Proteomes" id="UP000199533">
    <property type="component" value="Unassembled WGS sequence"/>
</dbReference>
<feature type="active site" description="Proton donor" evidence="15">
    <location>
        <position position="304"/>
    </location>
</feature>
<dbReference type="Gene3D" id="3.20.20.80">
    <property type="entry name" value="Glycosidases"/>
    <property type="match status" value="1"/>
</dbReference>
<dbReference type="GO" id="GO:0005992">
    <property type="term" value="P:trehalose biosynthetic process"/>
    <property type="evidence" value="ECO:0007669"/>
    <property type="project" value="UniProtKB-UniRule"/>
</dbReference>
<dbReference type="NCBIfam" id="TIGR02402">
    <property type="entry name" value="trehalose_TreZ"/>
    <property type="match status" value="1"/>
</dbReference>
<dbReference type="RefSeq" id="WP_090699596.1">
    <property type="nucleotide sequence ID" value="NZ_FOSP01000013.1"/>
</dbReference>
<evidence type="ECO:0000256" key="15">
    <source>
        <dbReference type="PIRSR" id="PIRSR006337-1"/>
    </source>
</evidence>
<feature type="binding site" evidence="16">
    <location>
        <begin position="401"/>
        <end position="406"/>
    </location>
    <ligand>
        <name>substrate</name>
    </ligand>
</feature>
<comment type="catalytic activity">
    <reaction evidence="12 14">
        <text>hydrolysis of (1-&gt;4)-alpha-D-glucosidic linkage in 4-alpha-D-[(1-&gt;4)-alpha-D-glucanosyl]n trehalose to yield trehalose and (1-&gt;4)-alpha-D-glucan.</text>
        <dbReference type="EC" id="3.2.1.141"/>
    </reaction>
</comment>
<keyword evidence="9 14" id="KW-0326">Glycosidase</keyword>
<organism evidence="19 20">
    <name type="scientific">Nitrosomonas aestuarii</name>
    <dbReference type="NCBI Taxonomy" id="52441"/>
    <lineage>
        <taxon>Bacteria</taxon>
        <taxon>Pseudomonadati</taxon>
        <taxon>Pseudomonadota</taxon>
        <taxon>Betaproteobacteria</taxon>
        <taxon>Nitrosomonadales</taxon>
        <taxon>Nitrosomonadaceae</taxon>
        <taxon>Nitrosomonas</taxon>
    </lineage>
</organism>
<dbReference type="STRING" id="52441.SAMN05216302_101369"/>
<evidence type="ECO:0000313" key="20">
    <source>
        <dbReference type="Proteomes" id="UP000199533"/>
    </source>
</evidence>
<evidence type="ECO:0000256" key="1">
    <source>
        <dbReference type="ARBA" id="ARBA00004496"/>
    </source>
</evidence>
<feature type="binding site" evidence="16">
    <location>
        <begin position="330"/>
        <end position="334"/>
    </location>
    <ligand>
        <name>substrate</name>
    </ligand>
</feature>
<evidence type="ECO:0000256" key="4">
    <source>
        <dbReference type="ARBA" id="ARBA00012268"/>
    </source>
</evidence>
<dbReference type="InterPro" id="IPR044901">
    <property type="entry name" value="Trehalose_TreZ_E-set_sf"/>
</dbReference>
<dbReference type="SMART" id="SM00642">
    <property type="entry name" value="Aamy"/>
    <property type="match status" value="1"/>
</dbReference>
<evidence type="ECO:0000313" key="19">
    <source>
        <dbReference type="EMBL" id="SFK72306.1"/>
    </source>
</evidence>
<evidence type="ECO:0000256" key="6">
    <source>
        <dbReference type="ARBA" id="ARBA00022490"/>
    </source>
</evidence>
<evidence type="ECO:0000256" key="16">
    <source>
        <dbReference type="PIRSR" id="PIRSR006337-2"/>
    </source>
</evidence>
<evidence type="ECO:0000256" key="17">
    <source>
        <dbReference type="PIRSR" id="PIRSR006337-3"/>
    </source>
</evidence>
<feature type="domain" description="Glycosyl hydrolase family 13 catalytic" evidence="18">
    <location>
        <begin position="121"/>
        <end position="468"/>
    </location>
</feature>
<evidence type="ECO:0000256" key="11">
    <source>
        <dbReference type="ARBA" id="ARBA00033284"/>
    </source>
</evidence>
<dbReference type="OrthoDB" id="9800174at2"/>
<comment type="subcellular location">
    <subcellularLocation>
        <location evidence="1 15">Cytoplasm</location>
    </subcellularLocation>
</comment>
<feature type="binding site" evidence="16">
    <location>
        <begin position="266"/>
        <end position="271"/>
    </location>
    <ligand>
        <name>substrate</name>
    </ligand>
</feature>
<dbReference type="InterPro" id="IPR017853">
    <property type="entry name" value="GH"/>
</dbReference>
<evidence type="ECO:0000256" key="7">
    <source>
        <dbReference type="ARBA" id="ARBA00022801"/>
    </source>
</evidence>
<evidence type="ECO:0000256" key="2">
    <source>
        <dbReference type="ARBA" id="ARBA00005199"/>
    </source>
</evidence>
<evidence type="ECO:0000256" key="13">
    <source>
        <dbReference type="NCBIfam" id="TIGR02402"/>
    </source>
</evidence>
<evidence type="ECO:0000256" key="12">
    <source>
        <dbReference type="ARBA" id="ARBA00034013"/>
    </source>
</evidence>
<dbReference type="GO" id="GO:0005737">
    <property type="term" value="C:cytoplasm"/>
    <property type="evidence" value="ECO:0007669"/>
    <property type="project" value="UniProtKB-SubCell"/>
</dbReference>
<evidence type="ECO:0000259" key="18">
    <source>
        <dbReference type="SMART" id="SM00642"/>
    </source>
</evidence>
<sequence length="617" mass="70025">MIRQHKMPFGAELQNDGQVRFRLWAPGAQRVDICLVDKVAGETVLSMTREDGGWFLLLTDRATDGSRYRYRINNDLYVPDPAARFQPEDVHGPSQVINPGSWHWKDIGWHGRPWEEAVIYELHVGAFSAEGNFAAVKKRLDYLVELGVTAIELMPVADFPGSRNWGYDGVLPFAPDSSYGTPDVFKDLVQSAHQKGIMVFLDVVYNHFGPDGNYLHAYASNFFTERHHTPWGAALNFDGADSETVRQFFIHNALYWLEEYHLDGLRLDAVHAIVDESSPDILEELAEAVKQGPGRDRHVHLVLENDHNAAHYLNRSESGNPRQYVAQWNDDMHHAMHILLTAERGGYYADYADRPIWYLGRCLTEGFGYQGEPSPYRDDAVRGEPSRTLPLTAFVSFLQNHDQVGNRAFGERISSLVDANALQAMVTVMLLAPLPPLLFMGEEFAAKQPFFFFCDFNDDLATAVTEGRRREFARFEQFADPKVRETIPDPNARDTFERSKLDWNDIRTPLHNDWLAFYRRLLTLRHHRIMPLLSGMQGNTARFVQLGETSLRVQWHLGDGSALILLANLGEAPVQYTDADLKTSNVLFAFPDSLPTELAANRLPAWSVGWFFQGESA</sequence>
<dbReference type="InterPro" id="IPR014756">
    <property type="entry name" value="Ig_E-set"/>
</dbReference>